<sequence length="364" mass="41864">MWVPGVGLLSRLMLSALTRAGRFCILKSGAVRLMDVPAVNRRGLSDYYPHLMPSVGFGKSSSRVYRCRSETKRYITSPRVAETLVRILRGKRKSCQLFLECNPGPGILTRALLESGAKVIALESDETFIPQLKSLGKKVNGRLEVVYCDFFKLDPRSRGILTPPVMTSDMLFQYLGIEAQPWSKGAPLKAIGILPPKNERSALWKLLHDLYSCTSIYKYGRLELNLFITEKECRESCLSFDTYTANGQLAKQKHRESLEQNLCFIQLTPHRNLFTGSLTPFNYDVFFHMLRQCFMKRNAKLIDHLHSLSPIDAMHILKQIKKNKDVKVIDMYPEDFQHLFETIECSKDDNYKWLYDDFMEDVII</sequence>
<evidence type="ECO:0000256" key="5">
    <source>
        <dbReference type="ARBA" id="ARBA00022691"/>
    </source>
</evidence>
<dbReference type="GO" id="GO:0005759">
    <property type="term" value="C:mitochondrial matrix"/>
    <property type="evidence" value="ECO:0007669"/>
    <property type="project" value="TreeGrafter"/>
</dbReference>
<keyword evidence="10" id="KW-0804">Transcription</keyword>
<feature type="signal peptide" evidence="13">
    <location>
        <begin position="1"/>
        <end position="20"/>
    </location>
</feature>
<evidence type="ECO:0000256" key="11">
    <source>
        <dbReference type="PROSITE-ProRule" id="PRU01026"/>
    </source>
</evidence>
<accession>A0A2Y9NM68</accession>
<feature type="binding site" evidence="11">
    <location>
        <position position="75"/>
    </location>
    <ligand>
        <name>S-adenosyl-L-methionine</name>
        <dbReference type="ChEBI" id="CHEBI:59789"/>
    </ligand>
</feature>
<dbReference type="PIRSF" id="PIRSF027833">
    <property type="entry name" value="MtTFB2"/>
    <property type="match status" value="1"/>
</dbReference>
<dbReference type="RefSeq" id="XP_022435110.1">
    <property type="nucleotide sequence ID" value="XM_022579402.2"/>
</dbReference>
<evidence type="ECO:0000256" key="4">
    <source>
        <dbReference type="ARBA" id="ARBA00022679"/>
    </source>
</evidence>
<keyword evidence="8" id="KW-0805">Transcription regulation</keyword>
<dbReference type="InterPro" id="IPR001737">
    <property type="entry name" value="KsgA/Erm"/>
</dbReference>
<dbReference type="InterPro" id="IPR029063">
    <property type="entry name" value="SAM-dependent_MTases_sf"/>
</dbReference>
<keyword evidence="4 11" id="KW-0808">Transferase</keyword>
<keyword evidence="15" id="KW-1185">Reference proteome</keyword>
<evidence type="ECO:0000313" key="15">
    <source>
        <dbReference type="Proteomes" id="UP000248483"/>
    </source>
</evidence>
<feature type="binding site" evidence="11">
    <location>
        <position position="123"/>
    </location>
    <ligand>
        <name>S-adenosyl-L-methionine</name>
        <dbReference type="ChEBI" id="CHEBI:59789"/>
    </ligand>
</feature>
<keyword evidence="9" id="KW-0496">Mitochondrion</keyword>
<dbReference type="Proteomes" id="UP000248483">
    <property type="component" value="Unplaced"/>
</dbReference>
<evidence type="ECO:0000256" key="2">
    <source>
        <dbReference type="ARBA" id="ARBA00022552"/>
    </source>
</evidence>
<feature type="binding site" evidence="11">
    <location>
        <position position="149"/>
    </location>
    <ligand>
        <name>S-adenosyl-L-methionine</name>
        <dbReference type="ChEBI" id="CHEBI:59789"/>
    </ligand>
</feature>
<reference evidence="16" key="1">
    <citation type="submission" date="2025-08" db="UniProtKB">
        <authorList>
            <consortium name="RefSeq"/>
        </authorList>
    </citation>
    <scope>IDENTIFICATION</scope>
    <source>
        <tissue evidence="16">Blood</tissue>
    </source>
</reference>
<dbReference type="PANTHER" id="PTHR11727">
    <property type="entry name" value="DIMETHYLADENOSINE TRANSFERASE"/>
    <property type="match status" value="1"/>
</dbReference>
<evidence type="ECO:0000259" key="14">
    <source>
        <dbReference type="SMART" id="SM00650"/>
    </source>
</evidence>
<evidence type="ECO:0000256" key="7">
    <source>
        <dbReference type="ARBA" id="ARBA00022946"/>
    </source>
</evidence>
<name>A0A2Y9NM68_DELLE</name>
<gene>
    <name evidence="16" type="primary">TFB2M</name>
</gene>
<dbReference type="SMART" id="SM00650">
    <property type="entry name" value="rADc"/>
    <property type="match status" value="1"/>
</dbReference>
<organism evidence="15 16">
    <name type="scientific">Delphinapterus leucas</name>
    <name type="common">Beluga whale</name>
    <dbReference type="NCBI Taxonomy" id="9749"/>
    <lineage>
        <taxon>Eukaryota</taxon>
        <taxon>Metazoa</taxon>
        <taxon>Chordata</taxon>
        <taxon>Craniata</taxon>
        <taxon>Vertebrata</taxon>
        <taxon>Euteleostomi</taxon>
        <taxon>Mammalia</taxon>
        <taxon>Eutheria</taxon>
        <taxon>Laurasiatheria</taxon>
        <taxon>Artiodactyla</taxon>
        <taxon>Whippomorpha</taxon>
        <taxon>Cetacea</taxon>
        <taxon>Odontoceti</taxon>
        <taxon>Monodontidae</taxon>
        <taxon>Delphinapterus</taxon>
    </lineage>
</organism>
<comment type="subcellular location">
    <subcellularLocation>
        <location evidence="1">Mitochondrion</location>
    </subcellularLocation>
</comment>
<dbReference type="SUPFAM" id="SSF53335">
    <property type="entry name" value="S-adenosyl-L-methionine-dependent methyltransferases"/>
    <property type="match status" value="1"/>
</dbReference>
<evidence type="ECO:0000256" key="8">
    <source>
        <dbReference type="ARBA" id="ARBA00023015"/>
    </source>
</evidence>
<evidence type="ECO:0000256" key="9">
    <source>
        <dbReference type="ARBA" id="ARBA00023128"/>
    </source>
</evidence>
<keyword evidence="7" id="KW-0809">Transit peptide</keyword>
<proteinExistence type="inferred from homology"/>
<dbReference type="GO" id="GO:0003723">
    <property type="term" value="F:RNA binding"/>
    <property type="evidence" value="ECO:0007669"/>
    <property type="project" value="UniProtKB-UniRule"/>
</dbReference>
<keyword evidence="6 11" id="KW-0694">RNA-binding</keyword>
<keyword evidence="3 11" id="KW-0489">Methyltransferase</keyword>
<dbReference type="GO" id="GO:0006391">
    <property type="term" value="P:transcription initiation at mitochondrial promoter"/>
    <property type="evidence" value="ECO:0007669"/>
    <property type="project" value="TreeGrafter"/>
</dbReference>
<evidence type="ECO:0000256" key="3">
    <source>
        <dbReference type="ARBA" id="ARBA00022603"/>
    </source>
</evidence>
<evidence type="ECO:0000256" key="13">
    <source>
        <dbReference type="SAM" id="SignalP"/>
    </source>
</evidence>
<keyword evidence="2 12" id="KW-0698">rRNA processing</keyword>
<dbReference type="CTD" id="64216"/>
<evidence type="ECO:0000256" key="12">
    <source>
        <dbReference type="RuleBase" id="RU362106"/>
    </source>
</evidence>
<evidence type="ECO:0000256" key="10">
    <source>
        <dbReference type="ARBA" id="ARBA00023163"/>
    </source>
</evidence>
<comment type="caution">
    <text evidence="11">Lacks conserved residue(s) required for the propagation of feature annotation.</text>
</comment>
<dbReference type="Pfam" id="PF00398">
    <property type="entry name" value="RrnaAD"/>
    <property type="match status" value="1"/>
</dbReference>
<comment type="similarity">
    <text evidence="11 12">Belongs to the class I-like SAM-binding methyltransferase superfamily. rRNA adenine N(6)-methyltransferase family.</text>
</comment>
<dbReference type="GO" id="GO:0000179">
    <property type="term" value="F:rRNA (adenine-N6,N6-)-dimethyltransferase activity"/>
    <property type="evidence" value="ECO:0007669"/>
    <property type="project" value="UniProtKB-UniRule"/>
</dbReference>
<dbReference type="Gene3D" id="3.40.50.150">
    <property type="entry name" value="Vaccinia Virus protein VP39"/>
    <property type="match status" value="1"/>
</dbReference>
<dbReference type="GO" id="GO:0034246">
    <property type="term" value="F:mitochondrial transcription factor activity"/>
    <property type="evidence" value="ECO:0007669"/>
    <property type="project" value="TreeGrafter"/>
</dbReference>
<evidence type="ECO:0000256" key="1">
    <source>
        <dbReference type="ARBA" id="ARBA00004173"/>
    </source>
</evidence>
<dbReference type="PANTHER" id="PTHR11727:SF13">
    <property type="entry name" value="DIMETHYLADENOSINE TRANSFERASE 2, MITOCHONDRIAL"/>
    <property type="match status" value="1"/>
</dbReference>
<keyword evidence="5 11" id="KW-0949">S-adenosyl-L-methionine</keyword>
<feature type="domain" description="Ribosomal RNA adenine methylase transferase N-terminal" evidence="14">
    <location>
        <begin position="80"/>
        <end position="198"/>
    </location>
</feature>
<dbReference type="EC" id="2.1.1.-" evidence="12"/>
<evidence type="ECO:0000313" key="16">
    <source>
        <dbReference type="RefSeq" id="XP_022435110.1"/>
    </source>
</evidence>
<feature type="chain" id="PRO_5016057073" description="rRNA adenine N(6)-methyltransferase" evidence="13">
    <location>
        <begin position="21"/>
        <end position="364"/>
    </location>
</feature>
<keyword evidence="13" id="KW-0732">Signal</keyword>
<dbReference type="GeneID" id="111177544"/>
<dbReference type="InterPro" id="IPR020598">
    <property type="entry name" value="rRNA_Ade_methylase_Trfase_N"/>
</dbReference>
<dbReference type="AlphaFoldDB" id="A0A2Y9NM68"/>
<evidence type="ECO:0000256" key="6">
    <source>
        <dbReference type="ARBA" id="ARBA00022884"/>
    </source>
</evidence>
<protein>
    <recommendedName>
        <fullName evidence="12">rRNA adenine N(6)-methyltransferase</fullName>
        <ecNumber evidence="12">2.1.1.-</ecNumber>
    </recommendedName>
</protein>
<dbReference type="PROSITE" id="PS51689">
    <property type="entry name" value="SAM_RNA_A_N6_MT"/>
    <property type="match status" value="1"/>
</dbReference>